<dbReference type="Proteomes" id="UP000790347">
    <property type="component" value="Unassembled WGS sequence"/>
</dbReference>
<proteinExistence type="predicted"/>
<comment type="caution">
    <text evidence="1">The sequence shown here is derived from an EMBL/GenBank/DDBJ whole genome shotgun (WGS) entry which is preliminary data.</text>
</comment>
<gene>
    <name evidence="1" type="primary">NME7</name>
    <name evidence="1" type="ORF">DERF_002981</name>
</gene>
<accession>A0A922IBN9</accession>
<evidence type="ECO:0000313" key="1">
    <source>
        <dbReference type="EMBL" id="KAH9529072.1"/>
    </source>
</evidence>
<dbReference type="InterPro" id="IPR038459">
    <property type="entry name" value="MT_TRM10-typ_sf"/>
</dbReference>
<evidence type="ECO:0000313" key="2">
    <source>
        <dbReference type="Proteomes" id="UP000790347"/>
    </source>
</evidence>
<dbReference type="EMBL" id="ASGP02000001">
    <property type="protein sequence ID" value="KAH9529072.1"/>
    <property type="molecule type" value="Genomic_DNA"/>
</dbReference>
<keyword evidence="2" id="KW-1185">Reference proteome</keyword>
<dbReference type="AlphaFoldDB" id="A0A922IBN9"/>
<keyword evidence="1" id="KW-0808">Transferase</keyword>
<reference evidence="1" key="2">
    <citation type="journal article" date="2022" name="Res Sq">
        <title>Comparative Genomics Reveals Insights into the Divergent Evolution of Astigmatic Mites and Household Pest Adaptations.</title>
        <authorList>
            <person name="Xiong Q."/>
            <person name="Wan A.T.-Y."/>
            <person name="Liu X.-Y."/>
            <person name="Fung C.S.-H."/>
            <person name="Xiao X."/>
            <person name="Malainual N."/>
            <person name="Hou J."/>
            <person name="Wang L."/>
            <person name="Wang M."/>
            <person name="Yang K."/>
            <person name="Cui Y."/>
            <person name="Leung E."/>
            <person name="Nong W."/>
            <person name="Shin S.-K."/>
            <person name="Au S."/>
            <person name="Jeong K.Y."/>
            <person name="Chew F.T."/>
            <person name="Hui J."/>
            <person name="Leung T.F."/>
            <person name="Tungtrongchitr A."/>
            <person name="Zhong N."/>
            <person name="Liu Z."/>
            <person name="Tsui S."/>
        </authorList>
    </citation>
    <scope>NUCLEOTIDE SEQUENCE</scope>
    <source>
        <strain evidence="1">Derf</strain>
        <tissue evidence="1">Whole organism</tissue>
    </source>
</reference>
<dbReference type="Gene3D" id="3.40.1280.30">
    <property type="match status" value="1"/>
</dbReference>
<protein>
    <submittedName>
        <fullName evidence="1">Nucleoside diphosphate kinase 7</fullName>
    </submittedName>
</protein>
<sequence length="441" mass="51995">MTVHGSYNSYILLKSGTSVGSQSCPKRMITTRSSSDKIAWSTCHPLCKCCNMRCSTLEQLKDHSILDRLTKSSEDVASFIRFNRIIQPIDIERFRELVADSKETELKIRLICCEYEYLCRLNSRTPSKISIENMKIMLNMKSSEQRQILLVKSYFRETVKMRSKAKKLIRRKLKEQQSTSELSTDLTGIFDSSHNDAQIRYGLWKNCLFSRFTKSPRLILQSGINSQLWGPTLAFDWHLPEQVLIENNSEKKFIANREQNIKKLADSIFTICNHNLKSFQSSFNVVHLNLTKDLPIRILPYLQKSLEQSLLDRTFFNYNHNSYQTFFGDKIVFYIDPYASKILTNEDLKIQQDLIFIFNPYSELKGLKLKFIENMFEYKKNESNGDDRIRFRRLPLHDLVVAPKQRYLILSFYIECLRQVIFDQIDWIEALYKNVPKKYYK</sequence>
<reference evidence="1" key="1">
    <citation type="submission" date="2013-05" db="EMBL/GenBank/DDBJ databases">
        <authorList>
            <person name="Yim A.K.Y."/>
            <person name="Chan T.F."/>
            <person name="Ji K.M."/>
            <person name="Liu X.Y."/>
            <person name="Zhou J.W."/>
            <person name="Li R.Q."/>
            <person name="Yang K.Y."/>
            <person name="Li J."/>
            <person name="Li M."/>
            <person name="Law P.T.W."/>
            <person name="Wu Y.L."/>
            <person name="Cai Z.L."/>
            <person name="Qin H."/>
            <person name="Bao Y."/>
            <person name="Leung R.K.K."/>
            <person name="Ng P.K.S."/>
            <person name="Zou J."/>
            <person name="Zhong X.J."/>
            <person name="Ran P.X."/>
            <person name="Zhong N.S."/>
            <person name="Liu Z.G."/>
            <person name="Tsui S.K.W."/>
        </authorList>
    </citation>
    <scope>NUCLEOTIDE SEQUENCE</scope>
    <source>
        <strain evidence="1">Derf</strain>
        <tissue evidence="1">Whole organism</tissue>
    </source>
</reference>
<name>A0A922IBN9_DERFA</name>
<keyword evidence="1" id="KW-0418">Kinase</keyword>
<dbReference type="GO" id="GO:0016301">
    <property type="term" value="F:kinase activity"/>
    <property type="evidence" value="ECO:0007669"/>
    <property type="project" value="UniProtKB-KW"/>
</dbReference>
<organism evidence="1 2">
    <name type="scientific">Dermatophagoides farinae</name>
    <name type="common">American house dust mite</name>
    <dbReference type="NCBI Taxonomy" id="6954"/>
    <lineage>
        <taxon>Eukaryota</taxon>
        <taxon>Metazoa</taxon>
        <taxon>Ecdysozoa</taxon>
        <taxon>Arthropoda</taxon>
        <taxon>Chelicerata</taxon>
        <taxon>Arachnida</taxon>
        <taxon>Acari</taxon>
        <taxon>Acariformes</taxon>
        <taxon>Sarcoptiformes</taxon>
        <taxon>Astigmata</taxon>
        <taxon>Psoroptidia</taxon>
        <taxon>Analgoidea</taxon>
        <taxon>Pyroglyphidae</taxon>
        <taxon>Dermatophagoidinae</taxon>
        <taxon>Dermatophagoides</taxon>
    </lineage>
</organism>